<dbReference type="PANTHER" id="PTHR30346:SF28">
    <property type="entry name" value="HTH-TYPE TRANSCRIPTIONAL REGULATOR CYNR"/>
    <property type="match status" value="1"/>
</dbReference>
<feature type="domain" description="HTH lysR-type" evidence="5">
    <location>
        <begin position="1"/>
        <end position="58"/>
    </location>
</feature>
<dbReference type="Proteomes" id="UP000092649">
    <property type="component" value="Unassembled WGS sequence"/>
</dbReference>
<keyword evidence="4" id="KW-0804">Transcription</keyword>
<dbReference type="Pfam" id="PF03466">
    <property type="entry name" value="LysR_substrate"/>
    <property type="match status" value="1"/>
</dbReference>
<dbReference type="RefSeq" id="WP_066105550.1">
    <property type="nucleotide sequence ID" value="NZ_JTJL01000009.1"/>
</dbReference>
<evidence type="ECO:0000256" key="2">
    <source>
        <dbReference type="ARBA" id="ARBA00023015"/>
    </source>
</evidence>
<keyword evidence="2" id="KW-0805">Transcription regulation</keyword>
<accession>A0A1A7NZK5</accession>
<evidence type="ECO:0000259" key="5">
    <source>
        <dbReference type="PROSITE" id="PS50931"/>
    </source>
</evidence>
<dbReference type="SUPFAM" id="SSF46785">
    <property type="entry name" value="Winged helix' DNA-binding domain"/>
    <property type="match status" value="1"/>
</dbReference>
<dbReference type="Pfam" id="PF00126">
    <property type="entry name" value="HTH_1"/>
    <property type="match status" value="1"/>
</dbReference>
<dbReference type="GO" id="GO:0003677">
    <property type="term" value="F:DNA binding"/>
    <property type="evidence" value="ECO:0007669"/>
    <property type="project" value="UniProtKB-KW"/>
</dbReference>
<dbReference type="CDD" id="cd05466">
    <property type="entry name" value="PBP2_LTTR_substrate"/>
    <property type="match status" value="1"/>
</dbReference>
<evidence type="ECO:0000313" key="6">
    <source>
        <dbReference type="EMBL" id="OBW95637.1"/>
    </source>
</evidence>
<protein>
    <recommendedName>
        <fullName evidence="5">HTH lysR-type domain-containing protein</fullName>
    </recommendedName>
</protein>
<dbReference type="PANTHER" id="PTHR30346">
    <property type="entry name" value="TRANSCRIPTIONAL DUAL REGULATOR HCAR-RELATED"/>
    <property type="match status" value="1"/>
</dbReference>
<proteinExistence type="inferred from homology"/>
<keyword evidence="3" id="KW-0238">DNA-binding</keyword>
<dbReference type="GO" id="GO:0032993">
    <property type="term" value="C:protein-DNA complex"/>
    <property type="evidence" value="ECO:0007669"/>
    <property type="project" value="TreeGrafter"/>
</dbReference>
<comment type="similarity">
    <text evidence="1">Belongs to the LysR transcriptional regulatory family.</text>
</comment>
<dbReference type="PROSITE" id="PS50931">
    <property type="entry name" value="HTH_LYSR"/>
    <property type="match status" value="1"/>
</dbReference>
<gene>
    <name evidence="6" type="ORF">QS62_02705</name>
</gene>
<dbReference type="OrthoDB" id="9775392at2"/>
<evidence type="ECO:0000256" key="1">
    <source>
        <dbReference type="ARBA" id="ARBA00009437"/>
    </source>
</evidence>
<organism evidence="6 7">
    <name type="scientific">Gallibacterium salpingitidis</name>
    <dbReference type="NCBI Taxonomy" id="505341"/>
    <lineage>
        <taxon>Bacteria</taxon>
        <taxon>Pseudomonadati</taxon>
        <taxon>Pseudomonadota</taxon>
        <taxon>Gammaproteobacteria</taxon>
        <taxon>Pasteurellales</taxon>
        <taxon>Pasteurellaceae</taxon>
        <taxon>Gallibacterium</taxon>
    </lineage>
</organism>
<dbReference type="SUPFAM" id="SSF53850">
    <property type="entry name" value="Periplasmic binding protein-like II"/>
    <property type="match status" value="1"/>
</dbReference>
<dbReference type="PATRIC" id="fig|505341.3.peg.548"/>
<dbReference type="InterPro" id="IPR036388">
    <property type="entry name" value="WH-like_DNA-bd_sf"/>
</dbReference>
<keyword evidence="7" id="KW-1185">Reference proteome</keyword>
<dbReference type="InterPro" id="IPR005119">
    <property type="entry name" value="LysR_subst-bd"/>
</dbReference>
<dbReference type="InterPro" id="IPR000847">
    <property type="entry name" value="LysR_HTH_N"/>
</dbReference>
<evidence type="ECO:0000256" key="4">
    <source>
        <dbReference type="ARBA" id="ARBA00023163"/>
    </source>
</evidence>
<dbReference type="InterPro" id="IPR036390">
    <property type="entry name" value="WH_DNA-bd_sf"/>
</dbReference>
<dbReference type="Gene3D" id="1.10.10.10">
    <property type="entry name" value="Winged helix-like DNA-binding domain superfamily/Winged helix DNA-binding domain"/>
    <property type="match status" value="1"/>
</dbReference>
<reference evidence="6 7" key="1">
    <citation type="submission" date="2014-11" db="EMBL/GenBank/DDBJ databases">
        <title>Pan-genome of Gallibacterium spp.</title>
        <authorList>
            <person name="Kudirkiene E."/>
            <person name="Bojesen A.M."/>
        </authorList>
    </citation>
    <scope>NUCLEOTIDE SEQUENCE [LARGE SCALE GENOMIC DNA]</scope>
    <source>
        <strain evidence="6 7">F150</strain>
    </source>
</reference>
<comment type="caution">
    <text evidence="6">The sequence shown here is derived from an EMBL/GenBank/DDBJ whole genome shotgun (WGS) entry which is preliminary data.</text>
</comment>
<evidence type="ECO:0000313" key="7">
    <source>
        <dbReference type="Proteomes" id="UP000092649"/>
    </source>
</evidence>
<dbReference type="GO" id="GO:0003700">
    <property type="term" value="F:DNA-binding transcription factor activity"/>
    <property type="evidence" value="ECO:0007669"/>
    <property type="project" value="InterPro"/>
</dbReference>
<dbReference type="AlphaFoldDB" id="A0A1A7NZK5"/>
<name>A0A1A7NZK5_9PAST</name>
<dbReference type="PRINTS" id="PR00039">
    <property type="entry name" value="HTHLYSR"/>
</dbReference>
<evidence type="ECO:0000256" key="3">
    <source>
        <dbReference type="ARBA" id="ARBA00023125"/>
    </source>
</evidence>
<dbReference type="EMBL" id="JTJL01000009">
    <property type="protein sequence ID" value="OBW95637.1"/>
    <property type="molecule type" value="Genomic_DNA"/>
</dbReference>
<dbReference type="Gene3D" id="3.40.190.290">
    <property type="match status" value="1"/>
</dbReference>
<sequence length="306" mass="35355">MNIKEIEYILKIAEEGNLTRAAEKIYLTPSALNQQILNLERNLGQPLFLRDRNGWIPTEAGIVYLEGARQILQIKQNTYRRLQDLRDAETGSLAIGFPPERGGAVFNHIYTIFHQQYPRLTIKLIETSVKEQHRLLEQGQLDIGFVTLLPSQQENFMYQYICDEEFVLVLPKIYASRYKLKFIDWVTLRSLSKELPLAMISKDSTLYRCLTDLFQKNEFVPYILLESARIHTLLEAVGAGFCFSIVPKSNVITPQANIELFPLQGRPSWQIMSVYKKNAYLTEAAKTFIALSSRYWQTLLGKRDII</sequence>